<dbReference type="AlphaFoldDB" id="A0A3B0UVK1"/>
<dbReference type="InterPro" id="IPR006597">
    <property type="entry name" value="Sel1-like"/>
</dbReference>
<gene>
    <name evidence="1" type="ORF">MNBD_GAMMA01-458</name>
</gene>
<dbReference type="SUPFAM" id="SSF81901">
    <property type="entry name" value="HCP-like"/>
    <property type="match status" value="1"/>
</dbReference>
<sequence>MNKNLKPMQVNIQVWLLLVLVLAFAVQAKEAYKIPQLLLNQVDAGNAEVAYFIAKSYLEGSDHYKIDRGQALIWLEKSANMGYAHAMLSLADELNYDSQQEQALIWYERAANLGVGLAFNMIAAYYYRGDAGLDKNCHIAYEWYTKAQAKKVELSFNNHAWNLATSSDKQCRNPEKALKIMFKLMALYADDEIIPWYVWDTKAAVLAAVSDFSSAIELQQWLIGEMQESGAEIKNYNEHLQAYQQRKAWIEN</sequence>
<dbReference type="InterPro" id="IPR011990">
    <property type="entry name" value="TPR-like_helical_dom_sf"/>
</dbReference>
<organism evidence="1">
    <name type="scientific">hydrothermal vent metagenome</name>
    <dbReference type="NCBI Taxonomy" id="652676"/>
    <lineage>
        <taxon>unclassified sequences</taxon>
        <taxon>metagenomes</taxon>
        <taxon>ecological metagenomes</taxon>
    </lineage>
</organism>
<reference evidence="1" key="1">
    <citation type="submission" date="2018-06" db="EMBL/GenBank/DDBJ databases">
        <authorList>
            <person name="Zhirakovskaya E."/>
        </authorList>
    </citation>
    <scope>NUCLEOTIDE SEQUENCE</scope>
</reference>
<evidence type="ECO:0000313" key="1">
    <source>
        <dbReference type="EMBL" id="VAW32870.1"/>
    </source>
</evidence>
<dbReference type="SMART" id="SM00671">
    <property type="entry name" value="SEL1"/>
    <property type="match status" value="3"/>
</dbReference>
<name>A0A3B0UVK1_9ZZZZ</name>
<accession>A0A3B0UVK1</accession>
<protein>
    <recommendedName>
        <fullName evidence="2">TETRATRICOPEPTIDE REPEAT FAMILY PROTEIN</fullName>
    </recommendedName>
</protein>
<dbReference type="Pfam" id="PF08238">
    <property type="entry name" value="Sel1"/>
    <property type="match status" value="3"/>
</dbReference>
<evidence type="ECO:0008006" key="2">
    <source>
        <dbReference type="Google" id="ProtNLM"/>
    </source>
</evidence>
<dbReference type="Gene3D" id="1.25.40.10">
    <property type="entry name" value="Tetratricopeptide repeat domain"/>
    <property type="match status" value="2"/>
</dbReference>
<dbReference type="EMBL" id="UOEW01000008">
    <property type="protein sequence ID" value="VAW32870.1"/>
    <property type="molecule type" value="Genomic_DNA"/>
</dbReference>
<proteinExistence type="predicted"/>